<accession>A0ABW8T1M0</accession>
<dbReference type="InterPro" id="IPR029031">
    <property type="entry name" value="Gingipain_N_sf"/>
</dbReference>
<evidence type="ECO:0000313" key="5">
    <source>
        <dbReference type="Proteomes" id="UP001623559"/>
    </source>
</evidence>
<organism evidence="4 5">
    <name type="scientific">Aquirufa novilacunae</name>
    <dbReference type="NCBI Taxonomy" id="3139305"/>
    <lineage>
        <taxon>Bacteria</taxon>
        <taxon>Pseudomonadati</taxon>
        <taxon>Bacteroidota</taxon>
        <taxon>Cytophagia</taxon>
        <taxon>Cytophagales</taxon>
        <taxon>Flectobacillaceae</taxon>
        <taxon>Aquirufa</taxon>
    </lineage>
</organism>
<name>A0ABW8T1M0_9BACT</name>
<dbReference type="Proteomes" id="UP001623559">
    <property type="component" value="Unassembled WGS sequence"/>
</dbReference>
<dbReference type="NCBIfam" id="NF033707">
    <property type="entry name" value="T9SS_sortase"/>
    <property type="match status" value="1"/>
</dbReference>
<dbReference type="EMBL" id="JBEWZG010000002">
    <property type="protein sequence ID" value="MFL0206655.1"/>
    <property type="molecule type" value="Genomic_DNA"/>
</dbReference>
<evidence type="ECO:0000259" key="3">
    <source>
        <dbReference type="Pfam" id="PF01364"/>
    </source>
</evidence>
<keyword evidence="1 2" id="KW-0732">Signal</keyword>
<evidence type="ECO:0000256" key="2">
    <source>
        <dbReference type="SAM" id="SignalP"/>
    </source>
</evidence>
<feature type="chain" id="PRO_5045341609" evidence="2">
    <location>
        <begin position="20"/>
        <end position="1041"/>
    </location>
</feature>
<dbReference type="RefSeq" id="WP_406778213.1">
    <property type="nucleotide sequence ID" value="NZ_JBEWZG010000002.1"/>
</dbReference>
<feature type="domain" description="Gingipain" evidence="3">
    <location>
        <begin position="358"/>
        <end position="718"/>
    </location>
</feature>
<feature type="signal peptide" evidence="2">
    <location>
        <begin position="1"/>
        <end position="19"/>
    </location>
</feature>
<sequence>MKFLNLCFVLLLAVSTAYAQNSVLATGKWIKVGITQSGLYQISPAFLAKYNQKSSQIGVYGHEIGQLPQSNAASRPVDLQPIPILKQGDKVVFWGEKFQHSYSDTTFYYIRLDDPAPSFVSNYPATGSASTPTLDYGLSRFHYEPETYNLLQSGREWLGDGFFGNVNRSIQYPLSDYKTGLPGNLKGRLASSSIAPGTFTFSIPGNTIAPLVFPATTGGRYDQKAFVRDFAAKVNPEIKDGNWSWNLAYSNTTGSGYIDFIDFEYPRQFNALNENPRYFLPNKTDSSFSISIKNLQANQQVWVKETGKMWQKSNSLFFSDLAPGAELLVFDPTKAADPSSFELIANQNIRADASADLIIIASPSILPAAKLFASYRASQGLKAKAYSTAEIYNEFSAGKVDVTAIRDFIRLKKPRYLLLFGDASVDYKGINKVATATERINYVPSYESRESLQPLQTYVSDDYFGLIADNQGEWLEGNEAENESIAVGIGRIPAKSAEEAFTLLNKIISYETIKAKQPFRFAWLADDGDSNIHVQDAEDFSKLIPAAFQVNKTYLDQYPQELTNGFYGSVAAKKASLDLFNQEADFIHFLGHGSESAWTDEKVITINELQTLKNSKQLPLLLTATCQFGRFDDPNQLSGAEVSLLSNQGGSIGLISTTRPVFQSSNYLFGQAFYRQLVNYLNDKNFRLGDLFKVAKNESQSGVINRNITLLGDPSMPLPWNQQTLSLRLDTLANGVIQGQTTPAIDGEIQVYYYGEDRSLQTLGTKTDKFSYTIPGALEGGMAATVVKGKFNLASVPSSQLKWRAHVADGTRYGGGMKVQLRKTTETSESNAPALTVLLLNETDVQACSPNPILQIHISDASSLRFVGPKGELAYLSINDTLKIPLSQVFIPVVNSSNKGSITYPFDSLKPGKYKIQVSCFDVHTNQGNLTFEFTVAAAKENRTLRIYPNPMTERSNFSFLQEKRWTSYAYKLKIYSNLGKQIVERSGIIPGSDDANLTFSIDWSNEEKAQFDFINYYQLELTYGTGAPFASFSGKIGHIK</sequence>
<comment type="caution">
    <text evidence="4">The sequence shown here is derived from an EMBL/GenBank/DDBJ whole genome shotgun (WGS) entry which is preliminary data.</text>
</comment>
<reference evidence="4 5" key="1">
    <citation type="submission" date="2024-07" db="EMBL/GenBank/DDBJ databases">
        <authorList>
            <person name="Pitt A."/>
            <person name="Hahn M.W."/>
        </authorList>
    </citation>
    <scope>NUCLEOTIDE SEQUENCE [LARGE SCALE GENOMIC DNA]</scope>
    <source>
        <strain evidence="4 5">2-AUSEE-184A6</strain>
    </source>
</reference>
<dbReference type="Pfam" id="PF01364">
    <property type="entry name" value="Peptidase_C25"/>
    <property type="match status" value="1"/>
</dbReference>
<dbReference type="SUPFAM" id="SSF52129">
    <property type="entry name" value="Caspase-like"/>
    <property type="match status" value="1"/>
</dbReference>
<gene>
    <name evidence="4" type="primary">porU</name>
    <name evidence="4" type="ORF">V7S74_07850</name>
</gene>
<dbReference type="CDD" id="cd02258">
    <property type="entry name" value="Peptidase_C25_N"/>
    <property type="match status" value="1"/>
</dbReference>
<evidence type="ECO:0000256" key="1">
    <source>
        <dbReference type="ARBA" id="ARBA00022729"/>
    </source>
</evidence>
<protein>
    <submittedName>
        <fullName evidence="4">Type IX secretion system sortase PorU</fullName>
    </submittedName>
</protein>
<dbReference type="InterPro" id="IPR029030">
    <property type="entry name" value="Caspase-like_dom_sf"/>
</dbReference>
<dbReference type="Gene3D" id="3.40.50.1460">
    <property type="match status" value="1"/>
</dbReference>
<dbReference type="InterPro" id="IPR001769">
    <property type="entry name" value="Gingipain"/>
</dbReference>
<proteinExistence type="predicted"/>
<dbReference type="Gene3D" id="3.40.50.10390">
    <property type="entry name" value="Gingipain r, domain 1"/>
    <property type="match status" value="1"/>
</dbReference>
<evidence type="ECO:0000313" key="4">
    <source>
        <dbReference type="EMBL" id="MFL0206655.1"/>
    </source>
</evidence>